<evidence type="ECO:0000256" key="1">
    <source>
        <dbReference type="SAM" id="SignalP"/>
    </source>
</evidence>
<gene>
    <name evidence="2" type="ORF">N7509_001682</name>
</gene>
<feature type="signal peptide" evidence="1">
    <location>
        <begin position="1"/>
        <end position="19"/>
    </location>
</feature>
<evidence type="ECO:0000313" key="2">
    <source>
        <dbReference type="EMBL" id="KAJ5407799.1"/>
    </source>
</evidence>
<name>A0A9W9W7K8_9EURO</name>
<accession>A0A9W9W7K8</accession>
<dbReference type="OrthoDB" id="3490397at2759"/>
<dbReference type="EMBL" id="JAPZBU010000004">
    <property type="protein sequence ID" value="KAJ5407799.1"/>
    <property type="molecule type" value="Genomic_DNA"/>
</dbReference>
<dbReference type="AlphaFoldDB" id="A0A9W9W7K8"/>
<organism evidence="2 3">
    <name type="scientific">Penicillium cosmopolitanum</name>
    <dbReference type="NCBI Taxonomy" id="1131564"/>
    <lineage>
        <taxon>Eukaryota</taxon>
        <taxon>Fungi</taxon>
        <taxon>Dikarya</taxon>
        <taxon>Ascomycota</taxon>
        <taxon>Pezizomycotina</taxon>
        <taxon>Eurotiomycetes</taxon>
        <taxon>Eurotiomycetidae</taxon>
        <taxon>Eurotiales</taxon>
        <taxon>Aspergillaceae</taxon>
        <taxon>Penicillium</taxon>
    </lineage>
</organism>
<dbReference type="RefSeq" id="XP_056492114.1">
    <property type="nucleotide sequence ID" value="XM_056626319.1"/>
</dbReference>
<sequence length="122" mass="13160">MQLTSILPVLLSTLSLATAATQGAVPVFRSNNLDIGSSPGGVAWRFNVTALRTSYNATPCANPNIVAQLTPLGNPNFNLTVQQHWVKYVDSARQDFWQEGTAKVNESSTSFNIVPDTFYGVA</sequence>
<feature type="chain" id="PRO_5040988694" evidence="1">
    <location>
        <begin position="20"/>
        <end position="122"/>
    </location>
</feature>
<dbReference type="GeneID" id="81365299"/>
<reference evidence="2" key="1">
    <citation type="submission" date="2022-12" db="EMBL/GenBank/DDBJ databases">
        <authorList>
            <person name="Petersen C."/>
        </authorList>
    </citation>
    <scope>NUCLEOTIDE SEQUENCE</scope>
    <source>
        <strain evidence="2">IBT 29677</strain>
    </source>
</reference>
<dbReference type="Proteomes" id="UP001147747">
    <property type="component" value="Unassembled WGS sequence"/>
</dbReference>
<protein>
    <submittedName>
        <fullName evidence="2">Uncharacterized protein</fullName>
    </submittedName>
</protein>
<evidence type="ECO:0000313" key="3">
    <source>
        <dbReference type="Proteomes" id="UP001147747"/>
    </source>
</evidence>
<proteinExistence type="predicted"/>
<comment type="caution">
    <text evidence="2">The sequence shown here is derived from an EMBL/GenBank/DDBJ whole genome shotgun (WGS) entry which is preliminary data.</text>
</comment>
<keyword evidence="1" id="KW-0732">Signal</keyword>
<keyword evidence="3" id="KW-1185">Reference proteome</keyword>
<reference evidence="2" key="2">
    <citation type="journal article" date="2023" name="IMA Fungus">
        <title>Comparative genomic study of the Penicillium genus elucidates a diverse pangenome and 15 lateral gene transfer events.</title>
        <authorList>
            <person name="Petersen C."/>
            <person name="Sorensen T."/>
            <person name="Nielsen M.R."/>
            <person name="Sondergaard T.E."/>
            <person name="Sorensen J.L."/>
            <person name="Fitzpatrick D.A."/>
            <person name="Frisvad J.C."/>
            <person name="Nielsen K.L."/>
        </authorList>
    </citation>
    <scope>NUCLEOTIDE SEQUENCE</scope>
    <source>
        <strain evidence="2">IBT 29677</strain>
    </source>
</reference>